<reference evidence="1" key="1">
    <citation type="submission" date="2023-03" db="EMBL/GenBank/DDBJ databases">
        <title>Massive genome expansion in bonnet fungi (Mycena s.s.) driven by repeated elements and novel gene families across ecological guilds.</title>
        <authorList>
            <consortium name="Lawrence Berkeley National Laboratory"/>
            <person name="Harder C.B."/>
            <person name="Miyauchi S."/>
            <person name="Viragh M."/>
            <person name="Kuo A."/>
            <person name="Thoen E."/>
            <person name="Andreopoulos B."/>
            <person name="Lu D."/>
            <person name="Skrede I."/>
            <person name="Drula E."/>
            <person name="Henrissat B."/>
            <person name="Morin E."/>
            <person name="Kohler A."/>
            <person name="Barry K."/>
            <person name="LaButti K."/>
            <person name="Morin E."/>
            <person name="Salamov A."/>
            <person name="Lipzen A."/>
            <person name="Mereny Z."/>
            <person name="Hegedus B."/>
            <person name="Baldrian P."/>
            <person name="Stursova M."/>
            <person name="Weitz H."/>
            <person name="Taylor A."/>
            <person name="Grigoriev I.V."/>
            <person name="Nagy L.G."/>
            <person name="Martin F."/>
            <person name="Kauserud H."/>
        </authorList>
    </citation>
    <scope>NUCLEOTIDE SEQUENCE</scope>
    <source>
        <strain evidence="1">CBHHK067</strain>
    </source>
</reference>
<proteinExistence type="predicted"/>
<dbReference type="PANTHER" id="PTHR33266">
    <property type="entry name" value="CHROMOSOME 15, WHOLE GENOME SHOTGUN SEQUENCE"/>
    <property type="match status" value="1"/>
</dbReference>
<dbReference type="Proteomes" id="UP001221757">
    <property type="component" value="Unassembled WGS sequence"/>
</dbReference>
<dbReference type="AlphaFoldDB" id="A0AAD7CQY5"/>
<protein>
    <submittedName>
        <fullName evidence="1">Uncharacterized protein</fullName>
    </submittedName>
</protein>
<organism evidence="1 2">
    <name type="scientific">Mycena rosella</name>
    <name type="common">Pink bonnet</name>
    <name type="synonym">Agaricus rosellus</name>
    <dbReference type="NCBI Taxonomy" id="1033263"/>
    <lineage>
        <taxon>Eukaryota</taxon>
        <taxon>Fungi</taxon>
        <taxon>Dikarya</taxon>
        <taxon>Basidiomycota</taxon>
        <taxon>Agaricomycotina</taxon>
        <taxon>Agaricomycetes</taxon>
        <taxon>Agaricomycetidae</taxon>
        <taxon>Agaricales</taxon>
        <taxon>Marasmiineae</taxon>
        <taxon>Mycenaceae</taxon>
        <taxon>Mycena</taxon>
    </lineage>
</organism>
<dbReference type="EMBL" id="JARKIE010000320">
    <property type="protein sequence ID" value="KAJ7654731.1"/>
    <property type="molecule type" value="Genomic_DNA"/>
</dbReference>
<gene>
    <name evidence="1" type="ORF">B0H17DRAFT_385332</name>
</gene>
<keyword evidence="2" id="KW-1185">Reference proteome</keyword>
<evidence type="ECO:0000313" key="2">
    <source>
        <dbReference type="Proteomes" id="UP001221757"/>
    </source>
</evidence>
<comment type="caution">
    <text evidence="1">The sequence shown here is derived from an EMBL/GenBank/DDBJ whole genome shotgun (WGS) entry which is preliminary data.</text>
</comment>
<sequence length="609" mass="67001">MSSVGDTYAGGSSSADTLSHHNLQWKHKLGFRFGKDLRAENLNKVAEQAENLVLEKHSAFQDMVAALKAADDRSTEPDPNSGKKDMREALAAVNILCTEPAERLESQAPGFVFVDECTAIPHLCPDHQVSPLLRVMKNLSKVDLWFVLVSTSSKIISILPSMDVKASQRFANQMSLPPWFFLPFDTMLQDHAPLASLGENLAVKELQFYGRPLWIAYDTEDVLSVAGTKLLNATGLVFSNHCLLEEHTFAVYGHRILSPSEVSQVVEVTAVGSHMRLAKGIHAGMLITSCPSEPILALAAAILINKTPEQRKKATQSLVALVTKYRVDRGLEGELYARLVLIMARDVATMCTSPSGFIKETPQGPVLQPVTLRSMLDALLKEGAVPMKSKEPFAKIGTDVWITYTHFMEMQVEVAVLDARWCFDMLCRGTAAQCTFGQPVIDGIIFGYRGDLGQVFDETRLFLLCYQGKARGKAAATDLGNSLTCPMVRYSDGRVVKPDHLVILIDMAATAHYQGQGQAFVKHSHRLASVPTGNGKYWLGYSDNHGVAETAGDFLEIRGLEPYGVLDGLNIDHLYRSIFAEGPLEERFGPPSRVQYDKLTTGTPRSYIL</sequence>
<accession>A0AAD7CQY5</accession>
<evidence type="ECO:0000313" key="1">
    <source>
        <dbReference type="EMBL" id="KAJ7654731.1"/>
    </source>
</evidence>
<name>A0AAD7CQY5_MYCRO</name>
<dbReference type="PANTHER" id="PTHR33266:SF1">
    <property type="entry name" value="F-BOX DOMAIN-CONTAINING PROTEIN"/>
    <property type="match status" value="1"/>
</dbReference>